<evidence type="ECO:0000256" key="3">
    <source>
        <dbReference type="ARBA" id="ARBA00022448"/>
    </source>
</evidence>
<dbReference type="PANTHER" id="PTHR45624:SF57">
    <property type="entry name" value="MITOCHONDRIAL SUBSTRATE CARRIER FAMILY PROTEIN L"/>
    <property type="match status" value="1"/>
</dbReference>
<dbReference type="Proteomes" id="UP000076532">
    <property type="component" value="Unassembled WGS sequence"/>
</dbReference>
<name>A0A166FHQ8_9AGAM</name>
<sequence length="325" mass="34565">MSDSEHATASTSTGNLRVVGAIAGIGSGRLLVAVGHGFDTIKTRLQCGPIPTPSALSVLRSILAKEGVRGLYKGATPPALGWSAIDGVLLGSLHNYRLFLAQHAPMLTEDTPGKDVRRLGLLGHGLAGGAAGLTSAFVATPIEMLKVKLQLQTQRAVSARQFAGPVDCARQVFRAQGVAGMWTGLSGSLLFRANFFWMFLSFEGLMRGFAKLEGTPFEMSTGLANFLSGGLGSLVYWGFAIPADNIKKLVLFLTFLYCPRMMAQPLSGTRGSLLSIAQGTFAREGAKGFYRGIGPTFLRAFPANASAFFVYEATMRLLGAEKTRH</sequence>
<dbReference type="InterPro" id="IPR050567">
    <property type="entry name" value="Mitochondrial_Carrier"/>
</dbReference>
<proteinExistence type="inferred from homology"/>
<evidence type="ECO:0000256" key="9">
    <source>
        <dbReference type="PROSITE-ProRule" id="PRU00282"/>
    </source>
</evidence>
<dbReference type="Pfam" id="PF00153">
    <property type="entry name" value="Mito_carr"/>
    <property type="match status" value="3"/>
</dbReference>
<evidence type="ECO:0000256" key="10">
    <source>
        <dbReference type="RuleBase" id="RU000488"/>
    </source>
</evidence>
<feature type="transmembrane region" description="Helical" evidence="11">
    <location>
        <begin position="179"/>
        <end position="200"/>
    </location>
</feature>
<accession>A0A166FHQ8</accession>
<dbReference type="PROSITE" id="PS50920">
    <property type="entry name" value="SOLCAR"/>
    <property type="match status" value="3"/>
</dbReference>
<evidence type="ECO:0000256" key="6">
    <source>
        <dbReference type="ARBA" id="ARBA00022989"/>
    </source>
</evidence>
<dbReference type="InterPro" id="IPR018108">
    <property type="entry name" value="MCP_transmembrane"/>
</dbReference>
<dbReference type="STRING" id="436010.A0A166FHQ8"/>
<protein>
    <submittedName>
        <fullName evidence="12">Mitochondrial carrier</fullName>
    </submittedName>
</protein>
<reference evidence="12 13" key="1">
    <citation type="journal article" date="2016" name="Mol. Biol. Evol.">
        <title>Comparative Genomics of Early-Diverging Mushroom-Forming Fungi Provides Insights into the Origins of Lignocellulose Decay Capabilities.</title>
        <authorList>
            <person name="Nagy L.G."/>
            <person name="Riley R."/>
            <person name="Tritt A."/>
            <person name="Adam C."/>
            <person name="Daum C."/>
            <person name="Floudas D."/>
            <person name="Sun H."/>
            <person name="Yadav J.S."/>
            <person name="Pangilinan J."/>
            <person name="Larsson K.H."/>
            <person name="Matsuura K."/>
            <person name="Barry K."/>
            <person name="Labutti K."/>
            <person name="Kuo R."/>
            <person name="Ohm R.A."/>
            <person name="Bhattacharya S.S."/>
            <person name="Shirouzu T."/>
            <person name="Yoshinaga Y."/>
            <person name="Martin F.M."/>
            <person name="Grigoriev I.V."/>
            <person name="Hibbett D.S."/>
        </authorList>
    </citation>
    <scope>NUCLEOTIDE SEQUENCE [LARGE SCALE GENOMIC DNA]</scope>
    <source>
        <strain evidence="12 13">CBS 109695</strain>
    </source>
</reference>
<evidence type="ECO:0000256" key="11">
    <source>
        <dbReference type="SAM" id="Phobius"/>
    </source>
</evidence>
<evidence type="ECO:0000256" key="5">
    <source>
        <dbReference type="ARBA" id="ARBA00022737"/>
    </source>
</evidence>
<gene>
    <name evidence="12" type="ORF">FIBSPDRAFT_831300</name>
</gene>
<dbReference type="EMBL" id="KV417589">
    <property type="protein sequence ID" value="KZP16816.1"/>
    <property type="molecule type" value="Genomic_DNA"/>
</dbReference>
<feature type="repeat" description="Solcar" evidence="9">
    <location>
        <begin position="220"/>
        <end position="317"/>
    </location>
</feature>
<dbReference type="Gene3D" id="1.50.40.10">
    <property type="entry name" value="Mitochondrial carrier domain"/>
    <property type="match status" value="1"/>
</dbReference>
<dbReference type="PANTHER" id="PTHR45624">
    <property type="entry name" value="MITOCHONDRIAL BASIC AMINO ACIDS TRANSPORTER-RELATED"/>
    <property type="match status" value="1"/>
</dbReference>
<keyword evidence="6 11" id="KW-1133">Transmembrane helix</keyword>
<organism evidence="12 13">
    <name type="scientific">Athelia psychrophila</name>
    <dbReference type="NCBI Taxonomy" id="1759441"/>
    <lineage>
        <taxon>Eukaryota</taxon>
        <taxon>Fungi</taxon>
        <taxon>Dikarya</taxon>
        <taxon>Basidiomycota</taxon>
        <taxon>Agaricomycotina</taxon>
        <taxon>Agaricomycetes</taxon>
        <taxon>Agaricomycetidae</taxon>
        <taxon>Atheliales</taxon>
        <taxon>Atheliaceae</taxon>
        <taxon>Athelia</taxon>
    </lineage>
</organism>
<dbReference type="AlphaFoldDB" id="A0A166FHQ8"/>
<feature type="transmembrane region" description="Helical" evidence="11">
    <location>
        <begin position="220"/>
        <end position="239"/>
    </location>
</feature>
<dbReference type="SUPFAM" id="SSF103506">
    <property type="entry name" value="Mitochondrial carrier"/>
    <property type="match status" value="1"/>
</dbReference>
<evidence type="ECO:0000256" key="4">
    <source>
        <dbReference type="ARBA" id="ARBA00022692"/>
    </source>
</evidence>
<dbReference type="InterPro" id="IPR023395">
    <property type="entry name" value="MCP_dom_sf"/>
</dbReference>
<comment type="subcellular location">
    <subcellularLocation>
        <location evidence="1">Mitochondrion membrane</location>
        <topology evidence="1">Multi-pass membrane protein</topology>
    </subcellularLocation>
</comment>
<keyword evidence="4 9" id="KW-0812">Transmembrane</keyword>
<keyword evidence="8 9" id="KW-0472">Membrane</keyword>
<keyword evidence="5" id="KW-0677">Repeat</keyword>
<feature type="repeat" description="Solcar" evidence="9">
    <location>
        <begin position="15"/>
        <end position="99"/>
    </location>
</feature>
<evidence type="ECO:0000256" key="1">
    <source>
        <dbReference type="ARBA" id="ARBA00004225"/>
    </source>
</evidence>
<keyword evidence="7" id="KW-0496">Mitochondrion</keyword>
<dbReference type="GO" id="GO:0031966">
    <property type="term" value="C:mitochondrial membrane"/>
    <property type="evidence" value="ECO:0007669"/>
    <property type="project" value="UniProtKB-SubCell"/>
</dbReference>
<keyword evidence="3 10" id="KW-0813">Transport</keyword>
<dbReference type="GO" id="GO:0000064">
    <property type="term" value="F:L-ornithine transmembrane transporter activity"/>
    <property type="evidence" value="ECO:0007669"/>
    <property type="project" value="TreeGrafter"/>
</dbReference>
<comment type="similarity">
    <text evidence="2 10">Belongs to the mitochondrial carrier (TC 2.A.29) family.</text>
</comment>
<keyword evidence="13" id="KW-1185">Reference proteome</keyword>
<dbReference type="OrthoDB" id="193856at2759"/>
<dbReference type="GO" id="GO:1990575">
    <property type="term" value="P:mitochondrial L-ornithine transmembrane transport"/>
    <property type="evidence" value="ECO:0007669"/>
    <property type="project" value="TreeGrafter"/>
</dbReference>
<evidence type="ECO:0000313" key="13">
    <source>
        <dbReference type="Proteomes" id="UP000076532"/>
    </source>
</evidence>
<feature type="repeat" description="Solcar" evidence="9">
    <location>
        <begin position="119"/>
        <end position="209"/>
    </location>
</feature>
<evidence type="ECO:0000256" key="7">
    <source>
        <dbReference type="ARBA" id="ARBA00023128"/>
    </source>
</evidence>
<evidence type="ECO:0000256" key="2">
    <source>
        <dbReference type="ARBA" id="ARBA00006375"/>
    </source>
</evidence>
<evidence type="ECO:0000256" key="8">
    <source>
        <dbReference type="ARBA" id="ARBA00023136"/>
    </source>
</evidence>
<evidence type="ECO:0000313" key="12">
    <source>
        <dbReference type="EMBL" id="KZP16816.1"/>
    </source>
</evidence>